<evidence type="ECO:0008006" key="11">
    <source>
        <dbReference type="Google" id="ProtNLM"/>
    </source>
</evidence>
<organism evidence="9 10">
    <name type="scientific">Candidatus Blackburnbacteria bacterium RIFCSPLOWO2_01_FULL_40_20</name>
    <dbReference type="NCBI Taxonomy" id="1797519"/>
    <lineage>
        <taxon>Bacteria</taxon>
        <taxon>Candidatus Blackburniibacteriota</taxon>
    </lineage>
</organism>
<keyword evidence="5 8" id="KW-1133">Transmembrane helix</keyword>
<comment type="subcellular location">
    <subcellularLocation>
        <location evidence="1">Cell membrane</location>
        <topology evidence="1">Multi-pass membrane protein</topology>
    </subcellularLocation>
</comment>
<feature type="transmembrane region" description="Helical" evidence="8">
    <location>
        <begin position="209"/>
        <end position="232"/>
    </location>
</feature>
<comment type="similarity">
    <text evidence="7">Belongs to the glycosyltransferase 87 family.</text>
</comment>
<protein>
    <recommendedName>
        <fullName evidence="11">DUF2029 domain-containing protein</fullName>
    </recommendedName>
</protein>
<evidence type="ECO:0000313" key="10">
    <source>
        <dbReference type="Proteomes" id="UP000178659"/>
    </source>
</evidence>
<dbReference type="Proteomes" id="UP000178659">
    <property type="component" value="Unassembled WGS sequence"/>
</dbReference>
<feature type="transmembrane region" description="Helical" evidence="8">
    <location>
        <begin position="252"/>
        <end position="271"/>
    </location>
</feature>
<evidence type="ECO:0000256" key="6">
    <source>
        <dbReference type="ARBA" id="ARBA00023136"/>
    </source>
</evidence>
<feature type="transmembrane region" description="Helical" evidence="8">
    <location>
        <begin position="130"/>
        <end position="152"/>
    </location>
</feature>
<feature type="transmembrane region" description="Helical" evidence="8">
    <location>
        <begin position="98"/>
        <end position="118"/>
    </location>
</feature>
<feature type="transmembrane region" description="Helical" evidence="8">
    <location>
        <begin position="371"/>
        <end position="393"/>
    </location>
</feature>
<evidence type="ECO:0000256" key="4">
    <source>
        <dbReference type="ARBA" id="ARBA00022692"/>
    </source>
</evidence>
<evidence type="ECO:0000256" key="2">
    <source>
        <dbReference type="ARBA" id="ARBA00022475"/>
    </source>
</evidence>
<name>A0A1G1VCS4_9BACT</name>
<dbReference type="GO" id="GO:0005886">
    <property type="term" value="C:plasma membrane"/>
    <property type="evidence" value="ECO:0007669"/>
    <property type="project" value="UniProtKB-SubCell"/>
</dbReference>
<proteinExistence type="inferred from homology"/>
<keyword evidence="4 8" id="KW-0812">Transmembrane</keyword>
<evidence type="ECO:0000256" key="7">
    <source>
        <dbReference type="ARBA" id="ARBA00024033"/>
    </source>
</evidence>
<evidence type="ECO:0000313" key="9">
    <source>
        <dbReference type="EMBL" id="OGY13002.1"/>
    </source>
</evidence>
<keyword evidence="3" id="KW-0808">Transferase</keyword>
<dbReference type="GO" id="GO:0016758">
    <property type="term" value="F:hexosyltransferase activity"/>
    <property type="evidence" value="ECO:0007669"/>
    <property type="project" value="InterPro"/>
</dbReference>
<feature type="transmembrane region" description="Helical" evidence="8">
    <location>
        <begin position="341"/>
        <end position="359"/>
    </location>
</feature>
<gene>
    <name evidence="9" type="ORF">A3A77_01660</name>
</gene>
<evidence type="ECO:0000256" key="1">
    <source>
        <dbReference type="ARBA" id="ARBA00004651"/>
    </source>
</evidence>
<keyword evidence="6 8" id="KW-0472">Membrane</keyword>
<sequence>MKKLILAATFFYLFISPFYFHPDIKTIYYLAHFLGSGVLNIYDFISTHKEASLLGPFVYPPLAYYLFGILYFPINVLAGSNFTAWLGMGNDAVTVDNIYRYIFLIKLPIISLFIYTGVLLSKLVEKQYKVLVAALWFFNPISIYVVGLMGQFDVIPVFLTVLSLVLVKKKPFWAAVALGAGAAIKTYPLLLLPFLAITSSHDRKMQMKLLVIGLIPYLLSVAPFLKSSAFYSDTLTSGLSQRMLQLGLPVGFGEQILIVPAILIAFLFLCIYQDSGRKEKLPFYYLAITLTMVGGSHFHPQWALWALPFVALYFVSVRSWLIYLFYFVGFLGTVFLFNDKFLTLGLLSPFDSGVFFLPTPAEVFTKVIEPSIVQSIFHTTLLVSGLWIVWVAYKTNKYE</sequence>
<evidence type="ECO:0000256" key="8">
    <source>
        <dbReference type="SAM" id="Phobius"/>
    </source>
</evidence>
<keyword evidence="2" id="KW-1003">Cell membrane</keyword>
<comment type="caution">
    <text evidence="9">The sequence shown here is derived from an EMBL/GenBank/DDBJ whole genome shotgun (WGS) entry which is preliminary data.</text>
</comment>
<feature type="transmembrane region" description="Helical" evidence="8">
    <location>
        <begin position="283"/>
        <end position="299"/>
    </location>
</feature>
<evidence type="ECO:0000256" key="5">
    <source>
        <dbReference type="ARBA" id="ARBA00022989"/>
    </source>
</evidence>
<feature type="transmembrane region" description="Helical" evidence="8">
    <location>
        <begin position="27"/>
        <end position="45"/>
    </location>
</feature>
<reference evidence="9 10" key="1">
    <citation type="journal article" date="2016" name="Nat. Commun.">
        <title>Thousands of microbial genomes shed light on interconnected biogeochemical processes in an aquifer system.</title>
        <authorList>
            <person name="Anantharaman K."/>
            <person name="Brown C.T."/>
            <person name="Hug L.A."/>
            <person name="Sharon I."/>
            <person name="Castelle C.J."/>
            <person name="Probst A.J."/>
            <person name="Thomas B.C."/>
            <person name="Singh A."/>
            <person name="Wilkins M.J."/>
            <person name="Karaoz U."/>
            <person name="Brodie E.L."/>
            <person name="Williams K.H."/>
            <person name="Hubbard S.S."/>
            <person name="Banfield J.F."/>
        </authorList>
    </citation>
    <scope>NUCLEOTIDE SEQUENCE [LARGE SCALE GENOMIC DNA]</scope>
</reference>
<dbReference type="Pfam" id="PF09594">
    <property type="entry name" value="GT87"/>
    <property type="match status" value="1"/>
</dbReference>
<feature type="transmembrane region" description="Helical" evidence="8">
    <location>
        <begin position="57"/>
        <end position="78"/>
    </location>
</feature>
<dbReference type="AlphaFoldDB" id="A0A1G1VCS4"/>
<dbReference type="InterPro" id="IPR018584">
    <property type="entry name" value="GT87"/>
</dbReference>
<dbReference type="EMBL" id="MHCC01000022">
    <property type="protein sequence ID" value="OGY13002.1"/>
    <property type="molecule type" value="Genomic_DNA"/>
</dbReference>
<accession>A0A1G1VCS4</accession>
<evidence type="ECO:0000256" key="3">
    <source>
        <dbReference type="ARBA" id="ARBA00022679"/>
    </source>
</evidence>
<feature type="transmembrane region" description="Helical" evidence="8">
    <location>
        <begin position="172"/>
        <end position="197"/>
    </location>
</feature>